<dbReference type="PROSITE" id="PS50879">
    <property type="entry name" value="RNASE_H_1"/>
    <property type="match status" value="1"/>
</dbReference>
<dbReference type="AlphaFoldDB" id="A0AAV0L1X7"/>
<dbReference type="SUPFAM" id="SSF53098">
    <property type="entry name" value="Ribonuclease H-like"/>
    <property type="match status" value="1"/>
</dbReference>
<dbReference type="GO" id="GO:0004523">
    <property type="term" value="F:RNA-DNA hybrid ribonuclease activity"/>
    <property type="evidence" value="ECO:0007669"/>
    <property type="project" value="InterPro"/>
</dbReference>
<reference evidence="2" key="1">
    <citation type="submission" date="2022-08" db="EMBL/GenBank/DDBJ databases">
        <authorList>
            <person name="Gutierrez-Valencia J."/>
        </authorList>
    </citation>
    <scope>NUCLEOTIDE SEQUENCE</scope>
</reference>
<sequence>MDPTLFAGTCWLLWKGRNKYVFEKEMHAPEVIRKRVANLVHRIGLASPERILGTEATPRRHVKEIRWEQPPQRWAALNSDGSVTNGQAAAGGVVRDEQGRLMRAYSMKLGEVSITRAELEGIVKGLKVAWDEGIRRLIVQTDSQTAIKLIREAEIRHPHFLLVQEARRLLALEWQVQLTHVYREANFVADYLASAGHKLQQGLHFVDEPDPLLNYWLLYDLIGVETSRLVVS</sequence>
<dbReference type="EMBL" id="CAMGYJ010000006">
    <property type="protein sequence ID" value="CAI0428221.1"/>
    <property type="molecule type" value="Genomic_DNA"/>
</dbReference>
<dbReference type="Proteomes" id="UP001154282">
    <property type="component" value="Unassembled WGS sequence"/>
</dbReference>
<keyword evidence="3" id="KW-1185">Reference proteome</keyword>
<evidence type="ECO:0000313" key="3">
    <source>
        <dbReference type="Proteomes" id="UP001154282"/>
    </source>
</evidence>
<accession>A0AAV0L1X7</accession>
<gene>
    <name evidence="2" type="ORF">LITE_LOCUS21556</name>
</gene>
<evidence type="ECO:0000259" key="1">
    <source>
        <dbReference type="PROSITE" id="PS50879"/>
    </source>
</evidence>
<feature type="domain" description="RNase H type-1" evidence="1">
    <location>
        <begin position="71"/>
        <end position="198"/>
    </location>
</feature>
<dbReference type="InterPro" id="IPR012337">
    <property type="entry name" value="RNaseH-like_sf"/>
</dbReference>
<dbReference type="GO" id="GO:0003676">
    <property type="term" value="F:nucleic acid binding"/>
    <property type="evidence" value="ECO:0007669"/>
    <property type="project" value="InterPro"/>
</dbReference>
<dbReference type="InterPro" id="IPR036397">
    <property type="entry name" value="RNaseH_sf"/>
</dbReference>
<dbReference type="PANTHER" id="PTHR47723">
    <property type="entry name" value="OS05G0353850 PROTEIN"/>
    <property type="match status" value="1"/>
</dbReference>
<comment type="caution">
    <text evidence="2">The sequence shown here is derived from an EMBL/GenBank/DDBJ whole genome shotgun (WGS) entry which is preliminary data.</text>
</comment>
<dbReference type="Gene3D" id="3.30.420.10">
    <property type="entry name" value="Ribonuclease H-like superfamily/Ribonuclease H"/>
    <property type="match status" value="1"/>
</dbReference>
<dbReference type="InterPro" id="IPR002156">
    <property type="entry name" value="RNaseH_domain"/>
</dbReference>
<dbReference type="InterPro" id="IPR053151">
    <property type="entry name" value="RNase_H-like"/>
</dbReference>
<protein>
    <recommendedName>
        <fullName evidence="1">RNase H type-1 domain-containing protein</fullName>
    </recommendedName>
</protein>
<dbReference type="Pfam" id="PF13456">
    <property type="entry name" value="RVT_3"/>
    <property type="match status" value="1"/>
</dbReference>
<dbReference type="InterPro" id="IPR044730">
    <property type="entry name" value="RNase_H-like_dom_plant"/>
</dbReference>
<proteinExistence type="predicted"/>
<dbReference type="CDD" id="cd06222">
    <property type="entry name" value="RNase_H_like"/>
    <property type="match status" value="1"/>
</dbReference>
<evidence type="ECO:0000313" key="2">
    <source>
        <dbReference type="EMBL" id="CAI0428221.1"/>
    </source>
</evidence>
<organism evidence="2 3">
    <name type="scientific">Linum tenue</name>
    <dbReference type="NCBI Taxonomy" id="586396"/>
    <lineage>
        <taxon>Eukaryota</taxon>
        <taxon>Viridiplantae</taxon>
        <taxon>Streptophyta</taxon>
        <taxon>Embryophyta</taxon>
        <taxon>Tracheophyta</taxon>
        <taxon>Spermatophyta</taxon>
        <taxon>Magnoliopsida</taxon>
        <taxon>eudicotyledons</taxon>
        <taxon>Gunneridae</taxon>
        <taxon>Pentapetalae</taxon>
        <taxon>rosids</taxon>
        <taxon>fabids</taxon>
        <taxon>Malpighiales</taxon>
        <taxon>Linaceae</taxon>
        <taxon>Linum</taxon>
    </lineage>
</organism>
<name>A0AAV0L1X7_9ROSI</name>
<dbReference type="PANTHER" id="PTHR47723:SF19">
    <property type="entry name" value="POLYNUCLEOTIDYL TRANSFERASE, RIBONUCLEASE H-LIKE SUPERFAMILY PROTEIN"/>
    <property type="match status" value="1"/>
</dbReference>